<dbReference type="SUPFAM" id="SSF52210">
    <property type="entry name" value="Succinyl-CoA synthetase domains"/>
    <property type="match status" value="2"/>
</dbReference>
<organism evidence="5 6">
    <name type="scientific">Desulfatitalea alkaliphila</name>
    <dbReference type="NCBI Taxonomy" id="2929485"/>
    <lineage>
        <taxon>Bacteria</taxon>
        <taxon>Pseudomonadati</taxon>
        <taxon>Thermodesulfobacteriota</taxon>
        <taxon>Desulfobacteria</taxon>
        <taxon>Desulfobacterales</taxon>
        <taxon>Desulfosarcinaceae</taxon>
        <taxon>Desulfatitalea</taxon>
    </lineage>
</organism>
<dbReference type="Pfam" id="PF13607">
    <property type="entry name" value="Succ_CoA_lig"/>
    <property type="match status" value="1"/>
</dbReference>
<dbReference type="Proteomes" id="UP001165427">
    <property type="component" value="Unassembled WGS sequence"/>
</dbReference>
<dbReference type="Gene3D" id="3.40.50.261">
    <property type="entry name" value="Succinyl-CoA synthetase domains"/>
    <property type="match status" value="2"/>
</dbReference>
<keyword evidence="2" id="KW-0547">Nucleotide-binding</keyword>
<dbReference type="GO" id="GO:0043758">
    <property type="term" value="F:acetate-CoA ligase (ADP-forming) activity"/>
    <property type="evidence" value="ECO:0007669"/>
    <property type="project" value="InterPro"/>
</dbReference>
<keyword evidence="1" id="KW-0436">Ligase</keyword>
<dbReference type="GO" id="GO:0005524">
    <property type="term" value="F:ATP binding"/>
    <property type="evidence" value="ECO:0007669"/>
    <property type="project" value="UniProtKB-KW"/>
</dbReference>
<dbReference type="InterPro" id="IPR032875">
    <property type="entry name" value="Succ_CoA_lig_flav_dom"/>
</dbReference>
<sequence length="490" mass="52520">MNDMPSSTVTTDFERIFHPRRIAIVGVSTRGPGFGSGIFHSLRTIGFEGEIFLVNPKGGTLDGVPILPSVADIPGAIDFAIIAVQARAVPEALELCRRKGAAGAEIFSSGFKELGTEEGRLLEQQVVQVARRGIRVIGPNCFGIYCPASGLTVLPGPDLSRESGPVAFLSQSGGMAIDFANTGKSIGLRFSKMVSFGNGADLREVELLRYLTDDAETGVITLYIEGVADGAAFFDAMRAAARRKPVIVYKGGLSNAGARAVQSHTASMGGSRRIWRAMLRQVNAVQVRDLPEMSQAALAFAMLPPRPFRRISVLGGGGALGVAAADAAEPFGLTIPAFDPPLVERIEAILPRPGSSAGNPVDVANPFVAPEVLKEVLLLAAEDPRIELQIFISLLSHYKNMARMMGLPVKEVAPYRDLAAHFQEVARRTGKPVVVVLPNPRRGLDHLDVVEMIALARRTFMAHGIVVFDELHEALRAIGHLNVHYGRKTV</sequence>
<comment type="caution">
    <text evidence="5">The sequence shown here is derived from an EMBL/GenBank/DDBJ whole genome shotgun (WGS) entry which is preliminary data.</text>
</comment>
<dbReference type="InterPro" id="IPR036291">
    <property type="entry name" value="NAD(P)-bd_dom_sf"/>
</dbReference>
<dbReference type="PANTHER" id="PTHR43334:SF2">
    <property type="entry name" value="ACETATE--COA LIGASE [ADP-FORMING]"/>
    <property type="match status" value="1"/>
</dbReference>
<gene>
    <name evidence="5" type="ORF">MRX98_11465</name>
</gene>
<dbReference type="SMART" id="SM00881">
    <property type="entry name" value="CoA_binding"/>
    <property type="match status" value="1"/>
</dbReference>
<keyword evidence="6" id="KW-1185">Reference proteome</keyword>
<protein>
    <submittedName>
        <fullName evidence="5">CoA-binding protein</fullName>
    </submittedName>
</protein>
<evidence type="ECO:0000256" key="1">
    <source>
        <dbReference type="ARBA" id="ARBA00022598"/>
    </source>
</evidence>
<dbReference type="Pfam" id="PF19045">
    <property type="entry name" value="Ligase_CoA_2"/>
    <property type="match status" value="1"/>
</dbReference>
<dbReference type="InterPro" id="IPR003781">
    <property type="entry name" value="CoA-bd"/>
</dbReference>
<dbReference type="SUPFAM" id="SSF51735">
    <property type="entry name" value="NAD(P)-binding Rossmann-fold domains"/>
    <property type="match status" value="1"/>
</dbReference>
<dbReference type="Gene3D" id="3.40.50.720">
    <property type="entry name" value="NAD(P)-binding Rossmann-like Domain"/>
    <property type="match status" value="1"/>
</dbReference>
<accession>A0AA41UK87</accession>
<dbReference type="InterPro" id="IPR043938">
    <property type="entry name" value="Ligase_CoA_dom"/>
</dbReference>
<dbReference type="InterPro" id="IPR016102">
    <property type="entry name" value="Succinyl-CoA_synth-like"/>
</dbReference>
<dbReference type="InterPro" id="IPR051538">
    <property type="entry name" value="Acyl-CoA_Synth/Transferase"/>
</dbReference>
<evidence type="ECO:0000313" key="5">
    <source>
        <dbReference type="EMBL" id="MCJ8501192.1"/>
    </source>
</evidence>
<dbReference type="EMBL" id="JALJRB010000011">
    <property type="protein sequence ID" value="MCJ8501192.1"/>
    <property type="molecule type" value="Genomic_DNA"/>
</dbReference>
<feature type="domain" description="CoA-binding" evidence="4">
    <location>
        <begin position="16"/>
        <end position="111"/>
    </location>
</feature>
<evidence type="ECO:0000256" key="2">
    <source>
        <dbReference type="ARBA" id="ARBA00022741"/>
    </source>
</evidence>
<evidence type="ECO:0000256" key="3">
    <source>
        <dbReference type="ARBA" id="ARBA00022840"/>
    </source>
</evidence>
<dbReference type="PANTHER" id="PTHR43334">
    <property type="entry name" value="ACETATE--COA LIGASE [ADP-FORMING]"/>
    <property type="match status" value="1"/>
</dbReference>
<proteinExistence type="predicted"/>
<dbReference type="Pfam" id="PF13380">
    <property type="entry name" value="CoA_binding_2"/>
    <property type="match status" value="1"/>
</dbReference>
<keyword evidence="3" id="KW-0067">ATP-binding</keyword>
<dbReference type="RefSeq" id="WP_246907831.1">
    <property type="nucleotide sequence ID" value="NZ_JALJRB010000011.1"/>
</dbReference>
<evidence type="ECO:0000259" key="4">
    <source>
        <dbReference type="SMART" id="SM00881"/>
    </source>
</evidence>
<dbReference type="AlphaFoldDB" id="A0AA41UK87"/>
<reference evidence="5" key="1">
    <citation type="submission" date="2022-04" db="EMBL/GenBank/DDBJ databases">
        <title>Desulfatitalea alkaliphila sp. nov., a novel anaerobic sulfate-reducing bacterium isolated from terrestrial mud volcano, Taman Peninsula, Russia.</title>
        <authorList>
            <person name="Khomyakova M.A."/>
            <person name="Merkel A.Y."/>
            <person name="Slobodkin A.I."/>
        </authorList>
    </citation>
    <scope>NUCLEOTIDE SEQUENCE</scope>
    <source>
        <strain evidence="5">M08but</strain>
    </source>
</reference>
<name>A0AA41UK87_9BACT</name>
<evidence type="ECO:0000313" key="6">
    <source>
        <dbReference type="Proteomes" id="UP001165427"/>
    </source>
</evidence>